<sequence length="348" mass="38416">MPDDLQKSAPLCELDLRLINTLQIDPRAPWKRIAQALEIDPVTAARHWQRLTDSGAAWITAQLSCRAGQLCRAFVELDCEAGRALEVAAVLADWPHVLTIEHTSGDRDLLLTIAVPDLAALSRYAQESMGAVPGVLATRIHLVSHVHAQGCDWQLGTLDADQRGQLGTGDRNRQASRGRELTELDKQLIRHLGADGRRSLTALADDVGLSISTVRRRLDDLLTSKDLILRCEIAQSLSGWPVTTWLWGQVPADDREVVPALLRAVPEIRACASLTGSKANLCISVWTRSLEDTRALESRVARLVPQFAVLDRTVVLRFVKRMGRVLDPLGRTTRVVPMDIWADPVATR</sequence>
<dbReference type="Pfam" id="PF13404">
    <property type="entry name" value="HTH_AsnC-type"/>
    <property type="match status" value="2"/>
</dbReference>
<keyword evidence="7" id="KW-1185">Reference proteome</keyword>
<dbReference type="InterPro" id="IPR019888">
    <property type="entry name" value="Tscrpt_reg_AsnC-like"/>
</dbReference>
<dbReference type="InterPro" id="IPR019887">
    <property type="entry name" value="Tscrpt_reg_AsnC/Lrp_C"/>
</dbReference>
<keyword evidence="2" id="KW-0238">DNA-binding</keyword>
<keyword evidence="3" id="KW-0804">Transcription</keyword>
<proteinExistence type="predicted"/>
<protein>
    <submittedName>
        <fullName evidence="6">Lrp/AsnC family transcriptional regulator</fullName>
    </submittedName>
</protein>
<evidence type="ECO:0000256" key="3">
    <source>
        <dbReference type="ARBA" id="ARBA00023163"/>
    </source>
</evidence>
<dbReference type="EMBL" id="JAQGLA010000021">
    <property type="protein sequence ID" value="MDA3626956.1"/>
    <property type="molecule type" value="Genomic_DNA"/>
</dbReference>
<dbReference type="PANTHER" id="PTHR30154">
    <property type="entry name" value="LEUCINE-RESPONSIVE REGULATORY PROTEIN"/>
    <property type="match status" value="1"/>
</dbReference>
<dbReference type="Pfam" id="PF01037">
    <property type="entry name" value="AsnC_trans_reg"/>
    <property type="match status" value="1"/>
</dbReference>
<dbReference type="SUPFAM" id="SSF54909">
    <property type="entry name" value="Dimeric alpha+beta barrel"/>
    <property type="match status" value="1"/>
</dbReference>
<dbReference type="SUPFAM" id="SSF46785">
    <property type="entry name" value="Winged helix' DNA-binding domain"/>
    <property type="match status" value="1"/>
</dbReference>
<evidence type="ECO:0000256" key="1">
    <source>
        <dbReference type="ARBA" id="ARBA00023015"/>
    </source>
</evidence>
<accession>A0ABT4V0J4</accession>
<dbReference type="Proteomes" id="UP001210380">
    <property type="component" value="Unassembled WGS sequence"/>
</dbReference>
<feature type="domain" description="HTH asnC-type" evidence="5">
    <location>
        <begin position="13"/>
        <end position="51"/>
    </location>
</feature>
<dbReference type="InterPro" id="IPR036388">
    <property type="entry name" value="WH-like_DNA-bd_sf"/>
</dbReference>
<reference evidence="6 7" key="1">
    <citation type="submission" date="2022-11" db="EMBL/GenBank/DDBJ databases">
        <title>Draft genome sequence of Saccharopolyspora sp. WRP15-2 isolated from rhizosphere soils of wild rice in Thailand.</title>
        <authorList>
            <person name="Duangmal K."/>
            <person name="Kammanee S."/>
            <person name="Muangham S."/>
        </authorList>
    </citation>
    <scope>NUCLEOTIDE SEQUENCE [LARGE SCALE GENOMIC DNA]</scope>
    <source>
        <strain evidence="6 7">WRP15-2</strain>
    </source>
</reference>
<feature type="domain" description="Transcription regulator AsnC/Lrp ligand binding" evidence="4">
    <location>
        <begin position="75"/>
        <end position="143"/>
    </location>
</feature>
<dbReference type="InterPro" id="IPR036390">
    <property type="entry name" value="WH_DNA-bd_sf"/>
</dbReference>
<comment type="caution">
    <text evidence="6">The sequence shown here is derived from an EMBL/GenBank/DDBJ whole genome shotgun (WGS) entry which is preliminary data.</text>
</comment>
<organism evidence="6 7">
    <name type="scientific">Saccharopolyspora oryzae</name>
    <dbReference type="NCBI Taxonomy" id="2997343"/>
    <lineage>
        <taxon>Bacteria</taxon>
        <taxon>Bacillati</taxon>
        <taxon>Actinomycetota</taxon>
        <taxon>Actinomycetes</taxon>
        <taxon>Pseudonocardiales</taxon>
        <taxon>Pseudonocardiaceae</taxon>
        <taxon>Saccharopolyspora</taxon>
    </lineage>
</organism>
<dbReference type="PANTHER" id="PTHR30154:SF34">
    <property type="entry name" value="TRANSCRIPTIONAL REGULATOR AZLB"/>
    <property type="match status" value="1"/>
</dbReference>
<evidence type="ECO:0000313" key="7">
    <source>
        <dbReference type="Proteomes" id="UP001210380"/>
    </source>
</evidence>
<dbReference type="Gene3D" id="1.10.10.10">
    <property type="entry name" value="Winged helix-like DNA-binding domain superfamily/Winged helix DNA-binding domain"/>
    <property type="match status" value="2"/>
</dbReference>
<evidence type="ECO:0000256" key="2">
    <source>
        <dbReference type="ARBA" id="ARBA00023125"/>
    </source>
</evidence>
<evidence type="ECO:0000313" key="6">
    <source>
        <dbReference type="EMBL" id="MDA3626956.1"/>
    </source>
</evidence>
<name>A0ABT4V0J4_9PSEU</name>
<dbReference type="Gene3D" id="3.30.70.920">
    <property type="match status" value="1"/>
</dbReference>
<dbReference type="SMART" id="SM00344">
    <property type="entry name" value="HTH_ASNC"/>
    <property type="match status" value="2"/>
</dbReference>
<evidence type="ECO:0000259" key="4">
    <source>
        <dbReference type="Pfam" id="PF01037"/>
    </source>
</evidence>
<evidence type="ECO:0000259" key="5">
    <source>
        <dbReference type="Pfam" id="PF13404"/>
    </source>
</evidence>
<dbReference type="InterPro" id="IPR000485">
    <property type="entry name" value="AsnC-type_HTH_dom"/>
</dbReference>
<keyword evidence="1" id="KW-0805">Transcription regulation</keyword>
<gene>
    <name evidence="6" type="ORF">OU415_16040</name>
</gene>
<dbReference type="InterPro" id="IPR011008">
    <property type="entry name" value="Dimeric_a/b-barrel"/>
</dbReference>
<dbReference type="RefSeq" id="WP_270949577.1">
    <property type="nucleotide sequence ID" value="NZ_JAQGLA010000021.1"/>
</dbReference>
<feature type="domain" description="HTH asnC-type" evidence="5">
    <location>
        <begin position="181"/>
        <end position="221"/>
    </location>
</feature>